<proteinExistence type="predicted"/>
<comment type="caution">
    <text evidence="5">The sequence shown here is derived from an EMBL/GenBank/DDBJ whole genome shotgun (WGS) entry which is preliminary data.</text>
</comment>
<dbReference type="GO" id="GO:0000139">
    <property type="term" value="C:Golgi membrane"/>
    <property type="evidence" value="ECO:0007669"/>
    <property type="project" value="TreeGrafter"/>
</dbReference>
<evidence type="ECO:0000256" key="2">
    <source>
        <dbReference type="ARBA" id="ARBA00023136"/>
    </source>
</evidence>
<protein>
    <submittedName>
        <fullName evidence="5">WD40 repeat protein</fullName>
    </submittedName>
</protein>
<dbReference type="Pfam" id="PF07064">
    <property type="entry name" value="RIC1"/>
    <property type="match status" value="1"/>
</dbReference>
<dbReference type="GO" id="GO:0006886">
    <property type="term" value="P:intracellular protein transport"/>
    <property type="evidence" value="ECO:0007669"/>
    <property type="project" value="InterPro"/>
</dbReference>
<dbReference type="PANTHER" id="PTHR22746">
    <property type="entry name" value="RAB6A-GEF COMPLEX PARTNER PROTEIN 1"/>
    <property type="match status" value="1"/>
</dbReference>
<dbReference type="SUPFAM" id="SSF50978">
    <property type="entry name" value="WD40 repeat-like"/>
    <property type="match status" value="1"/>
</dbReference>
<keyword evidence="6" id="KW-1185">Reference proteome</keyword>
<reference evidence="5" key="1">
    <citation type="submission" date="2022-07" db="EMBL/GenBank/DDBJ databases">
        <title>Phylogenomic reconstructions and comparative analyses of Kickxellomycotina fungi.</title>
        <authorList>
            <person name="Reynolds N.K."/>
            <person name="Stajich J.E."/>
            <person name="Barry K."/>
            <person name="Grigoriev I.V."/>
            <person name="Crous P."/>
            <person name="Smith M.E."/>
        </authorList>
    </citation>
    <scope>NUCLEOTIDE SEQUENCE</scope>
    <source>
        <strain evidence="5">RSA 861</strain>
    </source>
</reference>
<feature type="region of interest" description="Disordered" evidence="3">
    <location>
        <begin position="796"/>
        <end position="824"/>
    </location>
</feature>
<evidence type="ECO:0000259" key="4">
    <source>
        <dbReference type="Pfam" id="PF07064"/>
    </source>
</evidence>
<dbReference type="InterPro" id="IPR036322">
    <property type="entry name" value="WD40_repeat_dom_sf"/>
</dbReference>
<feature type="compositionally biased region" description="Polar residues" evidence="3">
    <location>
        <begin position="621"/>
        <end position="633"/>
    </location>
</feature>
<evidence type="ECO:0000313" key="6">
    <source>
        <dbReference type="Proteomes" id="UP001150569"/>
    </source>
</evidence>
<dbReference type="GO" id="GO:0005829">
    <property type="term" value="C:cytosol"/>
    <property type="evidence" value="ECO:0007669"/>
    <property type="project" value="TreeGrafter"/>
</dbReference>
<dbReference type="Gene3D" id="2.130.10.10">
    <property type="entry name" value="YVTN repeat-like/Quinoprotein amine dehydrogenase"/>
    <property type="match status" value="1"/>
</dbReference>
<sequence length="1251" mass="136313">MYWRLAQPKVLALDEAVRVVGGRSATQQPLGKPSGRPVLRLAASADRTLLLAMTCSDVYLWSLQPFALLAVELATTTLIQEVGVFQDVVWQPTHHPHRREFAVVTSHGYVRRYWVVETDRTAYGYAFGTNPHYYVPGPAEEHGIRVYTIRIIRSDRCLPATARLTTVQATDCAILIFVRNPGGVLRIPWSAGDRAGPTVGPASVSPDTPLLEEDEAAAKRTASPAYYAAAEWYPVQTMPWLTTADGHVTHAAWDPCALAVNPPFAMAAVATDRGEIFLYAVSARRHDLTFSHWLALPIIGPCQDKSIVTVTALTWSPDGLLLTAITFSGQVYQWTVYGSFIGRFTLSASPVSLPFTGPGPHGTTRAAPSAPILGPWVPINAVPFWDESGTELLLPLAGNAPTQPSPPKVPLALDSLYSCGFARALVATQPSLSNHQRLILQSSWHLIMGPHNLTADPDTTSTSGLPSLSNLAETDPVEPAWPLAPQPFPLLAPHDEASNSAAAVNRSIGSSNPDLAWQFVPYPPVYLAGNWPIRYTATDAHQRYVAVAGRRGFCYYSRASHRWKLFGNQAAEQSFRVQGGLAWYHHWLIVICNLHPDADEPDSSFNLPPAAGEDEGVGAAHTTQGKLQSSANPTAYRHTRQRLGLLAQTYQKTELRIYSRVAGGGLGDHNVVLRRALPAPVLRLDVQGDHLLILDSDGHLEEFLLSSPVSRGIPRHRARSMAGGSQPSSTTLTLNHNRRWTVHSIAADPWYIRGFSRSSWHPGGDGIARHLGSATLLPQPALTIQVGGKLVALLPGTGRHPPTTTVRDMAHSVTRSPSRRRSSTTALTAHAVTLARRVEFFVASRLYFTPRAAVAWVLAYDTPVALAEEAQPRKYRPILNLAKATGVDLSDDLARQAVLDELPETDLAGNSTEPAPSITTATTTNVTSTIVSSRRATSIAPQLRLVLVRPAADKPHGDGDRSPLLPTPVMETLPVTVDFYPLGVVDEQGLVFGMELALEDDDLEGDNMATGAVPSGPLLFDLAKRTQLLVHHVVRYLLAHPARAGNLDVYGGSFAGLHDDLGDEDDDRHDAVATYVEAGTLDDAWAYLAYFERYPYFSHILELLLHIIIEDEASRRVSPTGFDALLPVCTALIRDRYEAYLPEVVVRWARKSEPALWSHLFRALEPPRTFFGRCLAQPGRLRTAAEALIVMQTLLSIDESTECLLRLLKAAVHTRDRGLCKDLVQFLGAIAASDPQLQVTLHSLGIPAASD</sequence>
<dbReference type="GO" id="GO:0042147">
    <property type="term" value="P:retrograde transport, endosome to Golgi"/>
    <property type="evidence" value="ECO:0007669"/>
    <property type="project" value="TreeGrafter"/>
</dbReference>
<dbReference type="PANTHER" id="PTHR22746:SF10">
    <property type="entry name" value="GUANINE NUCLEOTIDE EXCHANGE FACTOR SUBUNIT RIC1"/>
    <property type="match status" value="1"/>
</dbReference>
<dbReference type="InterPro" id="IPR040096">
    <property type="entry name" value="Ric1"/>
</dbReference>
<organism evidence="5 6">
    <name type="scientific">Tieghemiomyces parasiticus</name>
    <dbReference type="NCBI Taxonomy" id="78921"/>
    <lineage>
        <taxon>Eukaryota</taxon>
        <taxon>Fungi</taxon>
        <taxon>Fungi incertae sedis</taxon>
        <taxon>Zoopagomycota</taxon>
        <taxon>Kickxellomycotina</taxon>
        <taxon>Dimargaritomycetes</taxon>
        <taxon>Dimargaritales</taxon>
        <taxon>Dimargaritaceae</taxon>
        <taxon>Tieghemiomyces</taxon>
    </lineage>
</organism>
<dbReference type="EMBL" id="JANBPT010000181">
    <property type="protein sequence ID" value="KAJ1926223.1"/>
    <property type="molecule type" value="Genomic_DNA"/>
</dbReference>
<comment type="subcellular location">
    <subcellularLocation>
        <location evidence="1">Membrane</location>
    </subcellularLocation>
</comment>
<keyword evidence="2" id="KW-0472">Membrane</keyword>
<feature type="domain" description="RIC1 C-terminal alpha solenoid region" evidence="4">
    <location>
        <begin position="1072"/>
        <end position="1243"/>
    </location>
</feature>
<dbReference type="InterPro" id="IPR009771">
    <property type="entry name" value="RIC1_C"/>
</dbReference>
<evidence type="ECO:0000256" key="1">
    <source>
        <dbReference type="ARBA" id="ARBA00004370"/>
    </source>
</evidence>
<dbReference type="OrthoDB" id="67540at2759"/>
<dbReference type="GO" id="GO:0034066">
    <property type="term" value="C:Ric1-Rgp1 guanyl-nucleotide exchange factor complex"/>
    <property type="evidence" value="ECO:0007669"/>
    <property type="project" value="InterPro"/>
</dbReference>
<name>A0A9W8DZR9_9FUNG</name>
<evidence type="ECO:0000313" key="5">
    <source>
        <dbReference type="EMBL" id="KAJ1926223.1"/>
    </source>
</evidence>
<feature type="region of interest" description="Disordered" evidence="3">
    <location>
        <begin position="603"/>
        <end position="634"/>
    </location>
</feature>
<dbReference type="AlphaFoldDB" id="A0A9W8DZR9"/>
<dbReference type="InterPro" id="IPR015943">
    <property type="entry name" value="WD40/YVTN_repeat-like_dom_sf"/>
</dbReference>
<accession>A0A9W8DZR9</accession>
<dbReference type="Proteomes" id="UP001150569">
    <property type="component" value="Unassembled WGS sequence"/>
</dbReference>
<gene>
    <name evidence="5" type="primary">RIC1_1</name>
    <name evidence="5" type="ORF">IWQ60_003973</name>
</gene>
<evidence type="ECO:0000256" key="3">
    <source>
        <dbReference type="SAM" id="MobiDB-lite"/>
    </source>
</evidence>